<evidence type="ECO:0000256" key="2">
    <source>
        <dbReference type="ARBA" id="ARBA00023002"/>
    </source>
</evidence>
<dbReference type="CDD" id="cd05233">
    <property type="entry name" value="SDR_c"/>
    <property type="match status" value="1"/>
</dbReference>
<dbReference type="SUPFAM" id="SSF51735">
    <property type="entry name" value="NAD(P)-binding Rossmann-fold domains"/>
    <property type="match status" value="1"/>
</dbReference>
<dbReference type="PANTHER" id="PTHR43477:SF1">
    <property type="entry name" value="DIHYDROANTICAPSIN 7-DEHYDROGENASE"/>
    <property type="match status" value="1"/>
</dbReference>
<dbReference type="Pfam" id="PF13561">
    <property type="entry name" value="adh_short_C2"/>
    <property type="match status" value="1"/>
</dbReference>
<comment type="similarity">
    <text evidence="1">Belongs to the short-chain dehydrogenases/reductases (SDR) family.</text>
</comment>
<reference evidence="3 4" key="1">
    <citation type="submission" date="2019-02" db="EMBL/GenBank/DDBJ databases">
        <title>Genomic Encyclopedia of Type Strains, Phase IV (KMG-IV): sequencing the most valuable type-strain genomes for metagenomic binning, comparative biology and taxonomic classification.</title>
        <authorList>
            <person name="Goeker M."/>
        </authorList>
    </citation>
    <scope>NUCLEOTIDE SEQUENCE [LARGE SCALE GENOMIC DNA]</scope>
    <source>
        <strain evidence="3 4">K24</strain>
    </source>
</reference>
<dbReference type="InterPro" id="IPR036291">
    <property type="entry name" value="NAD(P)-bd_dom_sf"/>
</dbReference>
<dbReference type="InterPro" id="IPR002347">
    <property type="entry name" value="SDR_fam"/>
</dbReference>
<dbReference type="InterPro" id="IPR051122">
    <property type="entry name" value="SDR_DHRS6-like"/>
</dbReference>
<accession>A0A4Q7NE32</accession>
<dbReference type="AlphaFoldDB" id="A0A4Q7NE32"/>
<dbReference type="PANTHER" id="PTHR43477">
    <property type="entry name" value="DIHYDROANTICAPSIN 7-DEHYDROGENASE"/>
    <property type="match status" value="1"/>
</dbReference>
<proteinExistence type="inferred from homology"/>
<name>A0A4Q7NE32_9BURK</name>
<gene>
    <name evidence="3" type="ORF">EV675_3991</name>
</gene>
<dbReference type="GO" id="GO:0016491">
    <property type="term" value="F:oxidoreductase activity"/>
    <property type="evidence" value="ECO:0007669"/>
    <property type="project" value="UniProtKB-KW"/>
</dbReference>
<dbReference type="Proteomes" id="UP000292445">
    <property type="component" value="Unassembled WGS sequence"/>
</dbReference>
<comment type="caution">
    <text evidence="3">The sequence shown here is derived from an EMBL/GenBank/DDBJ whole genome shotgun (WGS) entry which is preliminary data.</text>
</comment>
<organism evidence="3 4">
    <name type="scientific">Pigmentiphaga kullae</name>
    <dbReference type="NCBI Taxonomy" id="151784"/>
    <lineage>
        <taxon>Bacteria</taxon>
        <taxon>Pseudomonadati</taxon>
        <taxon>Pseudomonadota</taxon>
        <taxon>Betaproteobacteria</taxon>
        <taxon>Burkholderiales</taxon>
        <taxon>Alcaligenaceae</taxon>
        <taxon>Pigmentiphaga</taxon>
    </lineage>
</organism>
<keyword evidence="2" id="KW-0560">Oxidoreductase</keyword>
<dbReference type="Gene3D" id="3.40.50.720">
    <property type="entry name" value="NAD(P)-binding Rossmann-like Domain"/>
    <property type="match status" value="1"/>
</dbReference>
<protein>
    <submittedName>
        <fullName evidence="3">NADP-dependent 3-hydroxy acid dehydrogenase YdfG</fullName>
    </submittedName>
</protein>
<dbReference type="EMBL" id="SGXC01000002">
    <property type="protein sequence ID" value="RZS81368.1"/>
    <property type="molecule type" value="Genomic_DNA"/>
</dbReference>
<keyword evidence="4" id="KW-1185">Reference proteome</keyword>
<evidence type="ECO:0000313" key="3">
    <source>
        <dbReference type="EMBL" id="RZS81368.1"/>
    </source>
</evidence>
<dbReference type="PRINTS" id="PR00081">
    <property type="entry name" value="GDHRDH"/>
</dbReference>
<evidence type="ECO:0000313" key="4">
    <source>
        <dbReference type="Proteomes" id="UP000292445"/>
    </source>
</evidence>
<evidence type="ECO:0000256" key="1">
    <source>
        <dbReference type="ARBA" id="ARBA00006484"/>
    </source>
</evidence>
<sequence>MTVSESIADAFGGRPVWLVGATGTLGQAMARLLSQRGAILALSGRRAAELEQLAAGLPGRAIAVPVDLLDEASVNDAARSIKHRLGAAGSLVVSVSISAFGEFLELPEASFAAAMDTKYLGALRAMRAVLPDMIAQRYGRIVTLSGGSGSRPRPVHLPGGAANAALELLSRGAAMRYARDGIRVNVVAPGPIASPRMQAIVAASDAAGQGDGDRPAGQPLDVAEAVCYLLSERSNFVNGTVLKVDGGTH</sequence>